<evidence type="ECO:0000313" key="7">
    <source>
        <dbReference type="Proteomes" id="UP001604277"/>
    </source>
</evidence>
<sequence length="192" mass="21509">MHSDEGASDAFCKQRMPSRELAVATTDSRGEELTTALLSCSSQLKEIIFSHPTQPNLYTVDGGQLAVLFDRLCGVIDETVGEGTHFLVSWLQKPYIFDIRTRLHTFSSASGTKDLQMVNLTLRVLSRPEVNRLPDIFKTQVSNQLLTESPYVSTLVQESLIRRTKDFNIVLDDVAITHLSYGAEFSRAVEQK</sequence>
<evidence type="ECO:0000256" key="2">
    <source>
        <dbReference type="ARBA" id="ARBA00009658"/>
    </source>
</evidence>
<comment type="subunit">
    <text evidence="3">Component of a prohibitin multimeric complex in mitochondrial membranes.</text>
</comment>
<name>A0ABD1TPX1_9LAMI</name>
<dbReference type="PANTHER" id="PTHR23222:SF0">
    <property type="entry name" value="PROHIBITIN 1"/>
    <property type="match status" value="1"/>
</dbReference>
<dbReference type="InterPro" id="IPR000163">
    <property type="entry name" value="Prohibitin"/>
</dbReference>
<dbReference type="SMART" id="SM00244">
    <property type="entry name" value="PHB"/>
    <property type="match status" value="1"/>
</dbReference>
<proteinExistence type="inferred from homology"/>
<keyword evidence="7" id="KW-1185">Reference proteome</keyword>
<gene>
    <name evidence="6" type="ORF">Fot_28754</name>
</gene>
<dbReference type="CDD" id="cd03401">
    <property type="entry name" value="SPFH_prohibitin"/>
    <property type="match status" value="1"/>
</dbReference>
<comment type="similarity">
    <text evidence="2 4">Belongs to the prohibitin family.</text>
</comment>
<evidence type="ECO:0000256" key="3">
    <source>
        <dbReference type="ARBA" id="ARBA00011786"/>
    </source>
</evidence>
<dbReference type="Proteomes" id="UP001604277">
    <property type="component" value="Unassembled WGS sequence"/>
</dbReference>
<evidence type="ECO:0000256" key="4">
    <source>
        <dbReference type="RuleBase" id="RU366048"/>
    </source>
</evidence>
<dbReference type="PANTHER" id="PTHR23222">
    <property type="entry name" value="PROHIBITIN"/>
    <property type="match status" value="1"/>
</dbReference>
<evidence type="ECO:0000259" key="5">
    <source>
        <dbReference type="SMART" id="SM00244"/>
    </source>
</evidence>
<dbReference type="InterPro" id="IPR001107">
    <property type="entry name" value="Band_7"/>
</dbReference>
<dbReference type="AlphaFoldDB" id="A0ABD1TPX1"/>
<reference evidence="7" key="1">
    <citation type="submission" date="2024-07" db="EMBL/GenBank/DDBJ databases">
        <title>Two chromosome-level genome assemblies of Korean endemic species Abeliophyllum distichum and Forsythia ovata (Oleaceae).</title>
        <authorList>
            <person name="Jang H."/>
        </authorList>
    </citation>
    <scope>NUCLEOTIDE SEQUENCE [LARGE SCALE GENOMIC DNA]</scope>
</reference>
<keyword evidence="4" id="KW-0496">Mitochondrion</keyword>
<evidence type="ECO:0000313" key="6">
    <source>
        <dbReference type="EMBL" id="KAL2514783.1"/>
    </source>
</evidence>
<protein>
    <recommendedName>
        <fullName evidence="4">Prohibitin</fullName>
    </recommendedName>
</protein>
<dbReference type="EMBL" id="JBFOLJ010000008">
    <property type="protein sequence ID" value="KAL2514783.1"/>
    <property type="molecule type" value="Genomic_DNA"/>
</dbReference>
<organism evidence="6 7">
    <name type="scientific">Forsythia ovata</name>
    <dbReference type="NCBI Taxonomy" id="205694"/>
    <lineage>
        <taxon>Eukaryota</taxon>
        <taxon>Viridiplantae</taxon>
        <taxon>Streptophyta</taxon>
        <taxon>Embryophyta</taxon>
        <taxon>Tracheophyta</taxon>
        <taxon>Spermatophyta</taxon>
        <taxon>Magnoliopsida</taxon>
        <taxon>eudicotyledons</taxon>
        <taxon>Gunneridae</taxon>
        <taxon>Pentapetalae</taxon>
        <taxon>asterids</taxon>
        <taxon>lamiids</taxon>
        <taxon>Lamiales</taxon>
        <taxon>Oleaceae</taxon>
        <taxon>Forsythieae</taxon>
        <taxon>Forsythia</taxon>
    </lineage>
</organism>
<comment type="subcellular location">
    <subcellularLocation>
        <location evidence="1">Mitochondrion inner membrane</location>
        <topology evidence="1">Single-pass type II membrane protein</topology>
    </subcellularLocation>
</comment>
<evidence type="ECO:0000256" key="1">
    <source>
        <dbReference type="ARBA" id="ARBA00004140"/>
    </source>
</evidence>
<dbReference type="PRINTS" id="PR00679">
    <property type="entry name" value="PROHIBITIN"/>
</dbReference>
<feature type="domain" description="Band 7" evidence="5">
    <location>
        <begin position="56"/>
        <end position="192"/>
    </location>
</feature>
<comment type="caution">
    <text evidence="6">The sequence shown here is derived from an EMBL/GenBank/DDBJ whole genome shotgun (WGS) entry which is preliminary data.</text>
</comment>
<dbReference type="Pfam" id="PF01145">
    <property type="entry name" value="Band_7"/>
    <property type="match status" value="1"/>
</dbReference>
<dbReference type="GO" id="GO:0005743">
    <property type="term" value="C:mitochondrial inner membrane"/>
    <property type="evidence" value="ECO:0007669"/>
    <property type="project" value="UniProtKB-SubCell"/>
</dbReference>
<keyword evidence="4" id="KW-0999">Mitochondrion inner membrane</keyword>
<accession>A0ABD1TPX1</accession>
<keyword evidence="4" id="KW-0472">Membrane</keyword>